<evidence type="ECO:0000313" key="2">
    <source>
        <dbReference type="EMBL" id="CAJ1579255.1"/>
    </source>
</evidence>
<name>A0ABN9NTP6_9MYCO</name>
<proteinExistence type="predicted"/>
<dbReference type="EMBL" id="OY726395">
    <property type="protein sequence ID" value="CAJ1579255.1"/>
    <property type="molecule type" value="Genomic_DNA"/>
</dbReference>
<reference evidence="2 3" key="1">
    <citation type="submission" date="2023-08" db="EMBL/GenBank/DDBJ databases">
        <authorList>
            <person name="Folkvardsen B D."/>
            <person name="Norman A."/>
        </authorList>
    </citation>
    <scope>NUCLEOTIDE SEQUENCE [LARGE SCALE GENOMIC DNA]</scope>
    <source>
        <strain evidence="2 3">Mu0050</strain>
    </source>
</reference>
<evidence type="ECO:0000313" key="3">
    <source>
        <dbReference type="Proteomes" id="UP001190466"/>
    </source>
</evidence>
<sequence length="108" mass="11150">MIASHVAQTADDLAARLEDFPRMTAVSSFGSTDEAAAAVTAALQQNQAKVDDWLATGAIDKLRMDASFSGGTVMKRGSSDIVVGTGAKVVLKGDGRGGWYVLTGFPTA</sequence>
<gene>
    <name evidence="2" type="ORF">MU0050_000416</name>
</gene>
<dbReference type="InterPro" id="IPR041436">
    <property type="entry name" value="RNAse_A_bac"/>
</dbReference>
<dbReference type="Proteomes" id="UP001190466">
    <property type="component" value="Chromosome"/>
</dbReference>
<dbReference type="RefSeq" id="WP_316513917.1">
    <property type="nucleotide sequence ID" value="NZ_OY726395.1"/>
</dbReference>
<dbReference type="Pfam" id="PF18431">
    <property type="entry name" value="RNAse_A_bac"/>
    <property type="match status" value="1"/>
</dbReference>
<protein>
    <recommendedName>
        <fullName evidence="1">Bacterial CdiA-CT RNAse A domain-containing protein</fullName>
    </recommendedName>
</protein>
<keyword evidence="3" id="KW-1185">Reference proteome</keyword>
<feature type="domain" description="Bacterial CdiA-CT RNAse A" evidence="1">
    <location>
        <begin position="2"/>
        <end position="106"/>
    </location>
</feature>
<accession>A0ABN9NTP6</accession>
<evidence type="ECO:0000259" key="1">
    <source>
        <dbReference type="Pfam" id="PF18431"/>
    </source>
</evidence>
<dbReference type="CDD" id="cd20684">
    <property type="entry name" value="CdiA-CT_Yk_RNaseA-like"/>
    <property type="match status" value="1"/>
</dbReference>
<organism evidence="2 3">
    <name type="scientific">[Mycobacterium] wendilense</name>
    <dbReference type="NCBI Taxonomy" id="3064284"/>
    <lineage>
        <taxon>Bacteria</taxon>
        <taxon>Bacillati</taxon>
        <taxon>Actinomycetota</taxon>
        <taxon>Actinomycetes</taxon>
        <taxon>Mycobacteriales</taxon>
        <taxon>Mycobacteriaceae</taxon>
        <taxon>Mycolicibacter</taxon>
    </lineage>
</organism>